<dbReference type="EC" id="2.7.8.5" evidence="11"/>
<dbReference type="RefSeq" id="WP_103875875.1">
    <property type="nucleotide sequence ID" value="NZ_SODZ01000004.1"/>
</dbReference>
<keyword evidence="8 13" id="KW-0472">Membrane</keyword>
<keyword evidence="7" id="KW-0443">Lipid metabolism</keyword>
<organism evidence="14 15">
    <name type="scientific">Petrotoga sibirica</name>
    <dbReference type="NCBI Taxonomy" id="156202"/>
    <lineage>
        <taxon>Bacteria</taxon>
        <taxon>Thermotogati</taxon>
        <taxon>Thermotogota</taxon>
        <taxon>Thermotogae</taxon>
        <taxon>Petrotogales</taxon>
        <taxon>Petrotogaceae</taxon>
        <taxon>Petrotoga</taxon>
    </lineage>
</organism>
<dbReference type="AlphaFoldDB" id="A0A4R8F138"/>
<dbReference type="PANTHER" id="PTHR14269:SF62">
    <property type="entry name" value="CDP-DIACYLGLYCEROL--GLYCEROL-3-PHOSPHATE 3-PHOSPHATIDYLTRANSFERASE 1, CHLOROPLASTIC"/>
    <property type="match status" value="1"/>
</dbReference>
<dbReference type="InterPro" id="IPR004570">
    <property type="entry name" value="Phosphatidylglycerol_P_synth"/>
</dbReference>
<comment type="similarity">
    <text evidence="2 12">Belongs to the CDP-alcohol phosphatidyltransferase class-I family.</text>
</comment>
<dbReference type="NCBIfam" id="TIGR00560">
    <property type="entry name" value="pgsA"/>
    <property type="match status" value="1"/>
</dbReference>
<dbReference type="PANTHER" id="PTHR14269">
    <property type="entry name" value="CDP-DIACYLGLYCEROL--GLYCEROL-3-PHOSPHATE 3-PHOSPHATIDYLTRANSFERASE-RELATED"/>
    <property type="match status" value="1"/>
</dbReference>
<evidence type="ECO:0000256" key="10">
    <source>
        <dbReference type="ARBA" id="ARBA00023264"/>
    </source>
</evidence>
<dbReference type="PIRSF" id="PIRSF000847">
    <property type="entry name" value="Phos_ph_gly_syn"/>
    <property type="match status" value="1"/>
</dbReference>
<keyword evidence="3" id="KW-0444">Lipid biosynthesis</keyword>
<dbReference type="InterPro" id="IPR048254">
    <property type="entry name" value="CDP_ALCOHOL_P_TRANSF_CS"/>
</dbReference>
<keyword evidence="9" id="KW-0594">Phospholipid biosynthesis</keyword>
<dbReference type="GO" id="GO:0008444">
    <property type="term" value="F:CDP-diacylglycerol-glycerol-3-phosphate 3-phosphatidyltransferase activity"/>
    <property type="evidence" value="ECO:0007669"/>
    <property type="project" value="UniProtKB-UniRule"/>
</dbReference>
<keyword evidence="5 13" id="KW-0812">Transmembrane</keyword>
<comment type="subcellular location">
    <subcellularLocation>
        <location evidence="1">Membrane</location>
        <topology evidence="1">Multi-pass membrane protein</topology>
    </subcellularLocation>
</comment>
<protein>
    <recommendedName>
        <fullName evidence="11">CDP-diacylglycerol--glycerol-3-phosphate 3-phosphatidyltransferase</fullName>
        <ecNumber evidence="11">2.7.8.5</ecNumber>
    </recommendedName>
</protein>
<evidence type="ECO:0000256" key="5">
    <source>
        <dbReference type="ARBA" id="ARBA00022692"/>
    </source>
</evidence>
<evidence type="ECO:0000256" key="9">
    <source>
        <dbReference type="ARBA" id="ARBA00023209"/>
    </source>
</evidence>
<evidence type="ECO:0000256" key="6">
    <source>
        <dbReference type="ARBA" id="ARBA00022989"/>
    </source>
</evidence>
<keyword evidence="10" id="KW-1208">Phospholipid metabolism</keyword>
<dbReference type="GO" id="GO:0016020">
    <property type="term" value="C:membrane"/>
    <property type="evidence" value="ECO:0007669"/>
    <property type="project" value="UniProtKB-SubCell"/>
</dbReference>
<evidence type="ECO:0000256" key="4">
    <source>
        <dbReference type="ARBA" id="ARBA00022679"/>
    </source>
</evidence>
<dbReference type="Proteomes" id="UP000294817">
    <property type="component" value="Unassembled WGS sequence"/>
</dbReference>
<keyword evidence="15" id="KW-1185">Reference proteome</keyword>
<evidence type="ECO:0000313" key="15">
    <source>
        <dbReference type="Proteomes" id="UP000294817"/>
    </source>
</evidence>
<accession>A0A4R8F138</accession>
<keyword evidence="6 13" id="KW-1133">Transmembrane helix</keyword>
<evidence type="ECO:0000256" key="7">
    <source>
        <dbReference type="ARBA" id="ARBA00023098"/>
    </source>
</evidence>
<reference evidence="14 15" key="1">
    <citation type="submission" date="2019-03" db="EMBL/GenBank/DDBJ databases">
        <title>Genomic Encyclopedia of Type Strains, Phase IV (KMG-IV): sequencing the most valuable type-strain genomes for metagenomic binning, comparative biology and taxonomic classification.</title>
        <authorList>
            <person name="Goeker M."/>
        </authorList>
    </citation>
    <scope>NUCLEOTIDE SEQUENCE [LARGE SCALE GENOMIC DNA]</scope>
    <source>
        <strain evidence="14 15">DSM 13575</strain>
    </source>
</reference>
<dbReference type="EMBL" id="SODZ01000004">
    <property type="protein sequence ID" value="TDX16227.1"/>
    <property type="molecule type" value="Genomic_DNA"/>
</dbReference>
<dbReference type="Pfam" id="PF01066">
    <property type="entry name" value="CDP-OH_P_transf"/>
    <property type="match status" value="1"/>
</dbReference>
<dbReference type="PROSITE" id="PS00379">
    <property type="entry name" value="CDP_ALCOHOL_P_TRANSF"/>
    <property type="match status" value="1"/>
</dbReference>
<evidence type="ECO:0000256" key="11">
    <source>
        <dbReference type="NCBIfam" id="TIGR00560"/>
    </source>
</evidence>
<feature type="transmembrane region" description="Helical" evidence="13">
    <location>
        <begin position="70"/>
        <end position="94"/>
    </location>
</feature>
<name>A0A4R8F138_9BACT</name>
<evidence type="ECO:0000256" key="1">
    <source>
        <dbReference type="ARBA" id="ARBA00004141"/>
    </source>
</evidence>
<evidence type="ECO:0000256" key="2">
    <source>
        <dbReference type="ARBA" id="ARBA00010441"/>
    </source>
</evidence>
<evidence type="ECO:0000313" key="14">
    <source>
        <dbReference type="EMBL" id="TDX16227.1"/>
    </source>
</evidence>
<evidence type="ECO:0000256" key="3">
    <source>
        <dbReference type="ARBA" id="ARBA00022516"/>
    </source>
</evidence>
<dbReference type="InterPro" id="IPR043130">
    <property type="entry name" value="CDP-OH_PTrfase_TM_dom"/>
</dbReference>
<comment type="caution">
    <text evidence="14">The sequence shown here is derived from an EMBL/GenBank/DDBJ whole genome shotgun (WGS) entry which is preliminary data.</text>
</comment>
<feature type="transmembrane region" description="Helical" evidence="13">
    <location>
        <begin position="122"/>
        <end position="139"/>
    </location>
</feature>
<proteinExistence type="inferred from homology"/>
<evidence type="ECO:0000256" key="13">
    <source>
        <dbReference type="SAM" id="Phobius"/>
    </source>
</evidence>
<dbReference type="Gene3D" id="1.20.120.1760">
    <property type="match status" value="1"/>
</dbReference>
<sequence length="175" mass="19455">MNIPNFLSFSRIILAVPIFILTVFGEPFYIVALVLFIIASLTDWLDGYVARKTGQVTDIGKFFDQISDKILINSVFIAMLGVGILPAWFVAVIVSRDTFVSGLRMAAANKNIVVPADKFGKLKTVLEIALIIVIYLMLWNFLVSTLIYLTVIISLLSGVNYTLKTAKQFSKRRGS</sequence>
<dbReference type="GO" id="GO:0046474">
    <property type="term" value="P:glycerophospholipid biosynthetic process"/>
    <property type="evidence" value="ECO:0007669"/>
    <property type="project" value="TreeGrafter"/>
</dbReference>
<evidence type="ECO:0000256" key="12">
    <source>
        <dbReference type="RuleBase" id="RU003750"/>
    </source>
</evidence>
<evidence type="ECO:0000256" key="8">
    <source>
        <dbReference type="ARBA" id="ARBA00023136"/>
    </source>
</evidence>
<gene>
    <name evidence="14" type="ORF">C8D74_10446</name>
</gene>
<keyword evidence="4 12" id="KW-0808">Transferase</keyword>
<feature type="transmembrane region" description="Helical" evidence="13">
    <location>
        <begin position="12"/>
        <end position="39"/>
    </location>
</feature>
<dbReference type="InterPro" id="IPR050324">
    <property type="entry name" value="CDP-alcohol_PTase-I"/>
</dbReference>
<dbReference type="InterPro" id="IPR000462">
    <property type="entry name" value="CDP-OH_P_trans"/>
</dbReference>